<gene>
    <name evidence="2" type="ORF">ABU614_15910</name>
    <name evidence="1" type="ORF">V2J18_09555</name>
</gene>
<dbReference type="GO" id="GO:0033969">
    <property type="term" value="F:gamma-glutamyl-gamma-aminobutyrate hydrolase activity"/>
    <property type="evidence" value="ECO:0007669"/>
    <property type="project" value="TreeGrafter"/>
</dbReference>
<dbReference type="SUPFAM" id="SSF52317">
    <property type="entry name" value="Class I glutamine amidotransferase-like"/>
    <property type="match status" value="1"/>
</dbReference>
<reference evidence="1 3" key="1">
    <citation type="submission" date="2024-02" db="EMBL/GenBank/DDBJ databases">
        <title>Lysobacter Genome Sequencing and Mining.</title>
        <authorList>
            <person name="Bierman J."/>
            <person name="Walker M.C."/>
        </authorList>
    </citation>
    <scope>NUCLEOTIDE SEQUENCE [LARGE SCALE GENOMIC DNA]</scope>
    <source>
        <strain evidence="1 3">PB6250</strain>
    </source>
</reference>
<evidence type="ECO:0000313" key="1">
    <source>
        <dbReference type="EMBL" id="MEI2454922.1"/>
    </source>
</evidence>
<dbReference type="InterPro" id="IPR011697">
    <property type="entry name" value="Peptidase_C26"/>
</dbReference>
<dbReference type="InterPro" id="IPR044668">
    <property type="entry name" value="PuuD-like"/>
</dbReference>
<dbReference type="CDD" id="cd01745">
    <property type="entry name" value="GATase1_2"/>
    <property type="match status" value="1"/>
</dbReference>
<dbReference type="InterPro" id="IPR029062">
    <property type="entry name" value="Class_I_gatase-like"/>
</dbReference>
<evidence type="ECO:0000313" key="3">
    <source>
        <dbReference type="Proteomes" id="UP001387215"/>
    </source>
</evidence>
<dbReference type="Proteomes" id="UP001387215">
    <property type="component" value="Unassembled WGS sequence"/>
</dbReference>
<dbReference type="GO" id="GO:0006598">
    <property type="term" value="P:polyamine catabolic process"/>
    <property type="evidence" value="ECO:0007669"/>
    <property type="project" value="TreeGrafter"/>
</dbReference>
<sequence length="269" mass="29195">MNAPARKLLIGLSPRLMRNLPPEYGFRNKTLQYLEQSMAHWVMSSGALVTMIPTVDALGEVQASDLSVCDYASALDGLILQGGADIDPQAYGEQPSELLMTTDPDRDRFELSLLRAFVEAGKPVLGICRGMQLINVAHGGSLYQDLVGGGATGDLHYIPARYDEHAHALDLRPDGWLQALYPQHGQARVNSIHHQGIKALGAGLEVEAWSQDGIPECIRAADGGFVVGVQWHPEFHDRRFPDLLPGRPLLMAFIEAARAVERANAAASG</sequence>
<dbReference type="PANTHER" id="PTHR43235:SF1">
    <property type="entry name" value="GLUTAMINE AMIDOTRANSFERASE PB2B2.05-RELATED"/>
    <property type="match status" value="1"/>
</dbReference>
<dbReference type="EMBL" id="CP159925">
    <property type="protein sequence ID" value="XCO73866.1"/>
    <property type="molecule type" value="Genomic_DNA"/>
</dbReference>
<dbReference type="PANTHER" id="PTHR43235">
    <property type="entry name" value="GLUTAMINE AMIDOTRANSFERASE PB2B2.05-RELATED"/>
    <property type="match status" value="1"/>
</dbReference>
<dbReference type="Pfam" id="PF07722">
    <property type="entry name" value="Peptidase_C26"/>
    <property type="match status" value="1"/>
</dbReference>
<dbReference type="EMBL" id="JBANDL010000002">
    <property type="protein sequence ID" value="MEI2454922.1"/>
    <property type="molecule type" value="Genomic_DNA"/>
</dbReference>
<dbReference type="RefSeq" id="WP_064749035.1">
    <property type="nucleotide sequence ID" value="NZ_CP159925.1"/>
</dbReference>
<dbReference type="PROSITE" id="PS51273">
    <property type="entry name" value="GATASE_TYPE_1"/>
    <property type="match status" value="1"/>
</dbReference>
<dbReference type="GO" id="GO:0005829">
    <property type="term" value="C:cytosol"/>
    <property type="evidence" value="ECO:0007669"/>
    <property type="project" value="TreeGrafter"/>
</dbReference>
<accession>A0AAU8MMZ5</accession>
<protein>
    <submittedName>
        <fullName evidence="2">Type 1 glutamine amidotransferase</fullName>
    </submittedName>
</protein>
<dbReference type="AlphaFoldDB" id="A0AAU8MMZ5"/>
<name>A0AAU8MMZ5_9GAMM</name>
<keyword evidence="2" id="KW-0315">Glutamine amidotransferase</keyword>
<proteinExistence type="predicted"/>
<reference evidence="2" key="2">
    <citation type="submission" date="2024-06" db="EMBL/GenBank/DDBJ databases">
        <authorList>
            <person name="Li S."/>
        </authorList>
    </citation>
    <scope>NUCLEOTIDE SEQUENCE</scope>
    <source>
        <strain evidence="2">SR10</strain>
    </source>
</reference>
<keyword evidence="3" id="KW-1185">Reference proteome</keyword>
<dbReference type="Gene3D" id="3.40.50.880">
    <property type="match status" value="1"/>
</dbReference>
<evidence type="ECO:0000313" key="2">
    <source>
        <dbReference type="EMBL" id="XCO73866.1"/>
    </source>
</evidence>
<organism evidence="2">
    <name type="scientific">Lysobacter firmicutimachus</name>
    <dbReference type="NCBI Taxonomy" id="1792846"/>
    <lineage>
        <taxon>Bacteria</taxon>
        <taxon>Pseudomonadati</taxon>
        <taxon>Pseudomonadota</taxon>
        <taxon>Gammaproteobacteria</taxon>
        <taxon>Lysobacterales</taxon>
        <taxon>Lysobacteraceae</taxon>
        <taxon>Lysobacter</taxon>
    </lineage>
</organism>